<proteinExistence type="predicted"/>
<dbReference type="OrthoDB" id="3264206at2759"/>
<protein>
    <submittedName>
        <fullName evidence="1">Uncharacterized protein</fullName>
    </submittedName>
</protein>
<accession>A0A1C7LMZ4</accession>
<dbReference type="EMBL" id="LUGG01000038">
    <property type="protein sequence ID" value="OBZ65970.1"/>
    <property type="molecule type" value="Genomic_DNA"/>
</dbReference>
<comment type="caution">
    <text evidence="1">The sequence shown here is derived from an EMBL/GenBank/DDBJ whole genome shotgun (WGS) entry which is preliminary data.</text>
</comment>
<keyword evidence="2" id="KW-1185">Reference proteome</keyword>
<gene>
    <name evidence="1" type="ORF">A0H81_14206</name>
</gene>
<evidence type="ECO:0000313" key="1">
    <source>
        <dbReference type="EMBL" id="OBZ65970.1"/>
    </source>
</evidence>
<evidence type="ECO:0000313" key="2">
    <source>
        <dbReference type="Proteomes" id="UP000092993"/>
    </source>
</evidence>
<dbReference type="Proteomes" id="UP000092993">
    <property type="component" value="Unassembled WGS sequence"/>
</dbReference>
<dbReference type="AlphaFoldDB" id="A0A1C7LMZ4"/>
<sequence>MYVKSPVAFANCGIGSSRQCDTACTVATCEQSVQDDAVLEVIEPLNHLLTTRYNNSISTPITPGHPKVGWTWVNPTGHPILGDVPLAAFQPHWGRGCIAHRPDVNISDSSKAGLHDFVLLAGPDCNQNLAIAEVKTFWAYSDMDFLNIFSGVACTNQGFFNGWNVVGNQTITLLKQIWGELHFYCASWGFATNGRKFVIFAKSGRNTLVFSDIKDWIDPQLHQAMAGMQFAAMDGRVLEVPVGQRIHINVTPPGIQYDRHLISRLCITAQNPW</sequence>
<reference evidence="1 2" key="1">
    <citation type="submission" date="2016-03" db="EMBL/GenBank/DDBJ databases">
        <title>Whole genome sequencing of Grifola frondosa 9006-11.</title>
        <authorList>
            <person name="Min B."/>
            <person name="Park H."/>
            <person name="Kim J.-G."/>
            <person name="Cho H."/>
            <person name="Oh Y.-L."/>
            <person name="Kong W.-S."/>
            <person name="Choi I.-G."/>
        </authorList>
    </citation>
    <scope>NUCLEOTIDE SEQUENCE [LARGE SCALE GENOMIC DNA]</scope>
    <source>
        <strain evidence="1 2">9006-11</strain>
    </source>
</reference>
<organism evidence="1 2">
    <name type="scientific">Grifola frondosa</name>
    <name type="common">Maitake</name>
    <name type="synonym">Polyporus frondosus</name>
    <dbReference type="NCBI Taxonomy" id="5627"/>
    <lineage>
        <taxon>Eukaryota</taxon>
        <taxon>Fungi</taxon>
        <taxon>Dikarya</taxon>
        <taxon>Basidiomycota</taxon>
        <taxon>Agaricomycotina</taxon>
        <taxon>Agaricomycetes</taxon>
        <taxon>Polyporales</taxon>
        <taxon>Grifolaceae</taxon>
        <taxon>Grifola</taxon>
    </lineage>
</organism>
<name>A0A1C7LMZ4_GRIFR</name>